<evidence type="ECO:0000256" key="7">
    <source>
        <dbReference type="ARBA" id="ARBA00022820"/>
    </source>
</evidence>
<accession>A0A1D8QLQ3</accession>
<dbReference type="PANTHER" id="PTHR24252">
    <property type="entry name" value="ACROSIN-RELATED"/>
    <property type="match status" value="1"/>
</dbReference>
<dbReference type="PRINTS" id="PR00722">
    <property type="entry name" value="CHYMOTRYPSIN"/>
</dbReference>
<evidence type="ECO:0000256" key="5">
    <source>
        <dbReference type="ARBA" id="ARBA00022729"/>
    </source>
</evidence>
<feature type="region of interest" description="Disordered" evidence="13">
    <location>
        <begin position="1"/>
        <end position="24"/>
    </location>
</feature>
<dbReference type="PROSITE" id="PS00135">
    <property type="entry name" value="TRYPSIN_SER"/>
    <property type="match status" value="2"/>
</dbReference>
<organism evidence="15">
    <name type="scientific">Euphausia superba</name>
    <name type="common">Antarctic krill</name>
    <dbReference type="NCBI Taxonomy" id="6819"/>
    <lineage>
        <taxon>Eukaryota</taxon>
        <taxon>Metazoa</taxon>
        <taxon>Ecdysozoa</taxon>
        <taxon>Arthropoda</taxon>
        <taxon>Crustacea</taxon>
        <taxon>Multicrustacea</taxon>
        <taxon>Malacostraca</taxon>
        <taxon>Eumalacostraca</taxon>
        <taxon>Eucarida</taxon>
        <taxon>Euphausiacea</taxon>
        <taxon>Euphausiidae</taxon>
        <taxon>Euphausia</taxon>
    </lineage>
</organism>
<evidence type="ECO:0000256" key="2">
    <source>
        <dbReference type="ARBA" id="ARBA00022525"/>
    </source>
</evidence>
<dbReference type="SUPFAM" id="SSF50494">
    <property type="entry name" value="Trypsin-like serine proteases"/>
    <property type="match status" value="2"/>
</dbReference>
<dbReference type="InterPro" id="IPR018114">
    <property type="entry name" value="TRYPSIN_HIS"/>
</dbReference>
<dbReference type="InterPro" id="IPR001314">
    <property type="entry name" value="Peptidase_S1A"/>
</dbReference>
<evidence type="ECO:0000313" key="15">
    <source>
        <dbReference type="EMBL" id="AOW41607.1"/>
    </source>
</evidence>
<keyword evidence="4 12" id="KW-0645">Protease</keyword>
<keyword evidence="3" id="KW-0768">Sushi</keyword>
<keyword evidence="5" id="KW-0732">Signal</keyword>
<proteinExistence type="evidence at transcript level"/>
<comment type="subcellular location">
    <subcellularLocation>
        <location evidence="1">Secreted</location>
    </subcellularLocation>
</comment>
<dbReference type="GO" id="GO:0042381">
    <property type="term" value="P:hemolymph coagulation"/>
    <property type="evidence" value="ECO:0007669"/>
    <property type="project" value="UniProtKB-KW"/>
</dbReference>
<evidence type="ECO:0000256" key="11">
    <source>
        <dbReference type="ARBA" id="ARBA00066707"/>
    </source>
</evidence>
<evidence type="ECO:0000256" key="3">
    <source>
        <dbReference type="ARBA" id="ARBA00022659"/>
    </source>
</evidence>
<dbReference type="PROSITE" id="PS00134">
    <property type="entry name" value="TRYPSIN_HIS"/>
    <property type="match status" value="2"/>
</dbReference>
<evidence type="ECO:0000256" key="13">
    <source>
        <dbReference type="SAM" id="MobiDB-lite"/>
    </source>
</evidence>
<evidence type="ECO:0000256" key="6">
    <source>
        <dbReference type="ARBA" id="ARBA00022801"/>
    </source>
</evidence>
<dbReference type="EMBL" id="KT826548">
    <property type="protein sequence ID" value="AOW41607.1"/>
    <property type="molecule type" value="mRNA"/>
</dbReference>
<dbReference type="AlphaFoldDB" id="A0A1D8QLQ3"/>
<protein>
    <recommendedName>
        <fullName evidence="11">limulus clotting factor C</fullName>
        <ecNumber evidence="11">3.4.21.84</ecNumber>
    </recommendedName>
</protein>
<dbReference type="PANTHER" id="PTHR24252:SF7">
    <property type="entry name" value="HYALIN"/>
    <property type="match status" value="1"/>
</dbReference>
<dbReference type="GO" id="GO:0004252">
    <property type="term" value="F:serine-type endopeptidase activity"/>
    <property type="evidence" value="ECO:0007669"/>
    <property type="project" value="InterPro"/>
</dbReference>
<dbReference type="FunFam" id="2.40.10.10:FF:000038">
    <property type="entry name" value="Serine protease"/>
    <property type="match status" value="1"/>
</dbReference>
<evidence type="ECO:0000256" key="4">
    <source>
        <dbReference type="ARBA" id="ARBA00022670"/>
    </source>
</evidence>
<dbReference type="EC" id="3.4.21.84" evidence="11"/>
<dbReference type="CDD" id="cd00190">
    <property type="entry name" value="Tryp_SPc"/>
    <property type="match status" value="2"/>
</dbReference>
<keyword evidence="9" id="KW-1015">Disulfide bond</keyword>
<evidence type="ECO:0000256" key="8">
    <source>
        <dbReference type="ARBA" id="ARBA00022825"/>
    </source>
</evidence>
<dbReference type="GO" id="GO:0006508">
    <property type="term" value="P:proteolysis"/>
    <property type="evidence" value="ECO:0007669"/>
    <property type="project" value="UniProtKB-KW"/>
</dbReference>
<evidence type="ECO:0000256" key="12">
    <source>
        <dbReference type="RuleBase" id="RU363034"/>
    </source>
</evidence>
<dbReference type="InterPro" id="IPR009003">
    <property type="entry name" value="Peptidase_S1_PA"/>
</dbReference>
<reference evidence="15" key="1">
    <citation type="submission" date="2015-09" db="EMBL/GenBank/DDBJ databases">
        <title>Analysis on Gene and Cold-Adaptation of Trypsin from the Krill, Euphausia superba (Dana, 1852).</title>
        <authorList>
            <person name="Zhou T."/>
            <person name="Wang X."/>
        </authorList>
    </citation>
    <scope>NUCLEOTIDE SEQUENCE</scope>
</reference>
<evidence type="ECO:0000256" key="10">
    <source>
        <dbReference type="ARBA" id="ARBA00052079"/>
    </source>
</evidence>
<dbReference type="FunFam" id="2.40.10.10:FF:000120">
    <property type="entry name" value="Putative serine protease"/>
    <property type="match status" value="1"/>
</dbReference>
<comment type="catalytic activity">
    <reaction evidence="10">
        <text>Selective cleavage of 103-Arg-|-Ser-104 and 124-Ile-|-Ile-125 bonds in Limulus clotting factor B to form activated factor B. Cleavage of -Pro-Arg-|-Xaa- bonds in synthetic substrates.</text>
        <dbReference type="EC" id="3.4.21.84"/>
    </reaction>
</comment>
<feature type="domain" description="Peptidase S1" evidence="14">
    <location>
        <begin position="37"/>
        <end position="272"/>
    </location>
</feature>
<keyword evidence="8 12" id="KW-0720">Serine protease</keyword>
<dbReference type="Gene3D" id="2.40.10.10">
    <property type="entry name" value="Trypsin-like serine proteases"/>
    <property type="match status" value="2"/>
</dbReference>
<name>A0A1D8QLQ3_EUPSU</name>
<dbReference type="PROSITE" id="PS50240">
    <property type="entry name" value="TRYPSIN_DOM"/>
    <property type="match status" value="2"/>
</dbReference>
<keyword evidence="2" id="KW-0964">Secreted</keyword>
<feature type="compositionally biased region" description="Low complexity" evidence="13">
    <location>
        <begin position="7"/>
        <end position="24"/>
    </location>
</feature>
<dbReference type="SMART" id="SM00020">
    <property type="entry name" value="Tryp_SPc"/>
    <property type="match status" value="2"/>
</dbReference>
<dbReference type="GO" id="GO:0005576">
    <property type="term" value="C:extracellular region"/>
    <property type="evidence" value="ECO:0007669"/>
    <property type="project" value="UniProtKB-SubCell"/>
</dbReference>
<evidence type="ECO:0000259" key="14">
    <source>
        <dbReference type="PROSITE" id="PS50240"/>
    </source>
</evidence>
<sequence length="553" mass="57512">MSGSGWCPAGATPATPAPTETPTGTCTCGRVNRASRIVGGVETEVNEYPWMVALAWSASSNNAFCGASIINERWILTASHCADVMSTSNVVVVGEHSWSSSSESSATQKYAIEQILMHPNYDSGTLENDVALVKLATSLSFDDNNNVAPVCPPDATNLYEDVDAIVSGWGTLSSGGSQPDSLQEVVVPTMSNSACQSGYGSSITDNMLCAGFDAGGKDSCQGDSGGPLVTADGSIYRQIGVVSWGYGCASAGYPGVYARVNSQLAWITASISGTSWCDAGTAVTSGPINTTPAPTETPTGDCKCGRVNRQTRIINGQETEVLEYPWQAGLVGYGGDRTFCGGSLVNSKWVLTAAHCTDGTSPSQIQVLLGEHTIYDTDATEERFSVTQVINHPSYITNPWNNGHDVSLLELSGEVDFSSSRIRPICLPSTVDLFAGAEATITGWGTTNSGSQSLVLMEVDIPVVTNTVCENTYGPSNIDDTMICAGEGAGNGACMGDSGGPLITSLGDYHVQIGVVSFGSSNCDALGVYARVTALKSWIEGYAMAGSAEVCST</sequence>
<dbReference type="InterPro" id="IPR033116">
    <property type="entry name" value="TRYPSIN_SER"/>
</dbReference>
<keyword evidence="6 12" id="KW-0378">Hydrolase</keyword>
<evidence type="ECO:0000256" key="1">
    <source>
        <dbReference type="ARBA" id="ARBA00004613"/>
    </source>
</evidence>
<dbReference type="InterPro" id="IPR043504">
    <property type="entry name" value="Peptidase_S1_PA_chymotrypsin"/>
</dbReference>
<dbReference type="InterPro" id="IPR001254">
    <property type="entry name" value="Trypsin_dom"/>
</dbReference>
<evidence type="ECO:0000256" key="9">
    <source>
        <dbReference type="ARBA" id="ARBA00023157"/>
    </source>
</evidence>
<feature type="domain" description="Peptidase S1" evidence="14">
    <location>
        <begin position="313"/>
        <end position="544"/>
    </location>
</feature>
<keyword evidence="7" id="KW-0353">Hemolymph clotting</keyword>
<dbReference type="Pfam" id="PF00089">
    <property type="entry name" value="Trypsin"/>
    <property type="match status" value="2"/>
</dbReference>
<dbReference type="SMR" id="A0A1D8QLQ3"/>